<gene>
    <name evidence="9" type="ORF">E5259_03720</name>
</gene>
<dbReference type="InterPro" id="IPR050366">
    <property type="entry name" value="BP-dependent_transpt_permease"/>
</dbReference>
<feature type="domain" description="ABC transmembrane type-1" evidence="8">
    <location>
        <begin position="75"/>
        <end position="264"/>
    </location>
</feature>
<dbReference type="EMBL" id="CP039126">
    <property type="protein sequence ID" value="QMW81294.1"/>
    <property type="molecule type" value="Genomic_DNA"/>
</dbReference>
<evidence type="ECO:0000256" key="7">
    <source>
        <dbReference type="RuleBase" id="RU363032"/>
    </source>
</evidence>
<dbReference type="GO" id="GO:0005886">
    <property type="term" value="C:plasma membrane"/>
    <property type="evidence" value="ECO:0007669"/>
    <property type="project" value="UniProtKB-SubCell"/>
</dbReference>
<comment type="subcellular location">
    <subcellularLocation>
        <location evidence="1 7">Cell membrane</location>
        <topology evidence="1 7">Multi-pass membrane protein</topology>
    </subcellularLocation>
</comment>
<proteinExistence type="inferred from homology"/>
<feature type="transmembrane region" description="Helical" evidence="7">
    <location>
        <begin position="124"/>
        <end position="154"/>
    </location>
</feature>
<evidence type="ECO:0000256" key="4">
    <source>
        <dbReference type="ARBA" id="ARBA00022692"/>
    </source>
</evidence>
<reference evidence="9 10" key="1">
    <citation type="submission" date="2019-04" db="EMBL/GenBank/DDBJ databases">
        <authorList>
            <person name="Schori C."/>
            <person name="Ahrens C."/>
        </authorList>
    </citation>
    <scope>NUCLEOTIDE SEQUENCE [LARGE SCALE GENOMIC DNA]</scope>
    <source>
        <strain evidence="9 10">DSM 2950</strain>
    </source>
</reference>
<organism evidence="9 10">
    <name type="scientific">Blautia producta</name>
    <dbReference type="NCBI Taxonomy" id="33035"/>
    <lineage>
        <taxon>Bacteria</taxon>
        <taxon>Bacillati</taxon>
        <taxon>Bacillota</taxon>
        <taxon>Clostridia</taxon>
        <taxon>Lachnospirales</taxon>
        <taxon>Lachnospiraceae</taxon>
        <taxon>Blautia</taxon>
    </lineage>
</organism>
<accession>A0A7G5N351</accession>
<dbReference type="GO" id="GO:0055085">
    <property type="term" value="P:transmembrane transport"/>
    <property type="evidence" value="ECO:0007669"/>
    <property type="project" value="InterPro"/>
</dbReference>
<evidence type="ECO:0000256" key="6">
    <source>
        <dbReference type="ARBA" id="ARBA00023136"/>
    </source>
</evidence>
<feature type="transmembrane region" description="Helical" evidence="7">
    <location>
        <begin position="192"/>
        <end position="222"/>
    </location>
</feature>
<dbReference type="InterPro" id="IPR000515">
    <property type="entry name" value="MetI-like"/>
</dbReference>
<dbReference type="PANTHER" id="PTHR43386:SF1">
    <property type="entry name" value="D,D-DIPEPTIDE TRANSPORT SYSTEM PERMEASE PROTEIN DDPC-RELATED"/>
    <property type="match status" value="1"/>
</dbReference>
<feature type="transmembrane region" description="Helical" evidence="7">
    <location>
        <begin position="15"/>
        <end position="36"/>
    </location>
</feature>
<dbReference type="Proteomes" id="UP000515789">
    <property type="component" value="Chromosome"/>
</dbReference>
<evidence type="ECO:0000313" key="10">
    <source>
        <dbReference type="Proteomes" id="UP000515789"/>
    </source>
</evidence>
<dbReference type="Gene3D" id="1.10.3720.10">
    <property type="entry name" value="MetI-like"/>
    <property type="match status" value="1"/>
</dbReference>
<protein>
    <submittedName>
        <fullName evidence="9">ABC transporter permease</fullName>
    </submittedName>
</protein>
<name>A0A7G5N351_9FIRM</name>
<dbReference type="AlphaFoldDB" id="A0A7G5N351"/>
<dbReference type="Pfam" id="PF00528">
    <property type="entry name" value="BPD_transp_1"/>
    <property type="match status" value="1"/>
</dbReference>
<feature type="transmembrane region" description="Helical" evidence="7">
    <location>
        <begin position="77"/>
        <end position="104"/>
    </location>
</feature>
<feature type="transmembrane region" description="Helical" evidence="7">
    <location>
        <begin position="242"/>
        <end position="264"/>
    </location>
</feature>
<keyword evidence="2 7" id="KW-0813">Transport</keyword>
<evidence type="ECO:0000256" key="5">
    <source>
        <dbReference type="ARBA" id="ARBA00022989"/>
    </source>
</evidence>
<dbReference type="InterPro" id="IPR035906">
    <property type="entry name" value="MetI-like_sf"/>
</dbReference>
<keyword evidence="6 7" id="KW-0472">Membrane</keyword>
<sequence>MLGESMRRLVHNKTAMFGLVILLVIILLCIFAGVICPEGYNSQNIKEAYQKPGAKYIFGTDNLGRSLLARVLYGGRISLLIGFAATMFAAFLGIILGILAAYYGKWVDNLIMRCMDILNSIPNLLLAIVVSACLGGGTFNTIAAVGISSVAGFARTVRGPMLAIMGQEYIEAAHSIDAKDSRIMFKHILPNVLSPIIVQITMGTAISILCVSSLSFLGMGVQPPIPEWGSLLSAGREYITKYPYLCTVPGIAIALVVFSVNLFGDGLRDALDPRLKN</sequence>
<dbReference type="InterPro" id="IPR025966">
    <property type="entry name" value="OppC_N"/>
</dbReference>
<evidence type="ECO:0000259" key="8">
    <source>
        <dbReference type="PROSITE" id="PS50928"/>
    </source>
</evidence>
<dbReference type="SUPFAM" id="SSF161098">
    <property type="entry name" value="MetI-like"/>
    <property type="match status" value="1"/>
</dbReference>
<keyword evidence="4 7" id="KW-0812">Transmembrane</keyword>
<evidence type="ECO:0000313" key="9">
    <source>
        <dbReference type="EMBL" id="QMW81294.1"/>
    </source>
</evidence>
<comment type="similarity">
    <text evidence="7">Belongs to the binding-protein-dependent transport system permease family.</text>
</comment>
<evidence type="ECO:0000256" key="2">
    <source>
        <dbReference type="ARBA" id="ARBA00022448"/>
    </source>
</evidence>
<dbReference type="PANTHER" id="PTHR43386">
    <property type="entry name" value="OLIGOPEPTIDE TRANSPORT SYSTEM PERMEASE PROTEIN APPC"/>
    <property type="match status" value="1"/>
</dbReference>
<keyword evidence="3" id="KW-1003">Cell membrane</keyword>
<dbReference type="CDD" id="cd06261">
    <property type="entry name" value="TM_PBP2"/>
    <property type="match status" value="1"/>
</dbReference>
<dbReference type="PROSITE" id="PS50928">
    <property type="entry name" value="ABC_TM1"/>
    <property type="match status" value="1"/>
</dbReference>
<evidence type="ECO:0000256" key="1">
    <source>
        <dbReference type="ARBA" id="ARBA00004651"/>
    </source>
</evidence>
<keyword evidence="5 7" id="KW-1133">Transmembrane helix</keyword>
<evidence type="ECO:0000256" key="3">
    <source>
        <dbReference type="ARBA" id="ARBA00022475"/>
    </source>
</evidence>
<dbReference type="Pfam" id="PF12911">
    <property type="entry name" value="OppC_N"/>
    <property type="match status" value="1"/>
</dbReference>